<dbReference type="PANTHER" id="PTHR40115:SF1">
    <property type="entry name" value="INNER MEMBRANE PROTEIN WITH PEPSY TM HELIX"/>
    <property type="match status" value="1"/>
</dbReference>
<sequence>MNTESVPVSESKPRRRRRYGVIMKYVRRVHMYLGLLLFPWVLLYGASGMLYNHPEIGRDLERRALASDELAAASSFTPWQADEVAARVIETLNADAAAPYQLDSGSGAFTGYPLLAAPSRSGGRHVLIVNLEDGDALLTEHAAPAKADPAPFAGAAVELSDYSMAALEQHLQGSLSTLGVDAATELRAHPSIAPSLRFRMDDAEGQRWNVTYDLRSGEIDGRRADAPGQLAFVELLEKLHTTHHYPVHGGITWLWALLADITGITLVLWALTGLVMWWQMKPTRVLGTLAIAVAVLLAALIMGATAADIQFGNLLKGGP</sequence>
<gene>
    <name evidence="2" type="ordered locus">Hoch_2026</name>
</gene>
<dbReference type="eggNOG" id="COG3295">
    <property type="taxonomic scope" value="Bacteria"/>
</dbReference>
<dbReference type="OrthoDB" id="213240at2"/>
<dbReference type="EMBL" id="CP001804">
    <property type="protein sequence ID" value="ACY14571.1"/>
    <property type="molecule type" value="Genomic_DNA"/>
</dbReference>
<evidence type="ECO:0000256" key="1">
    <source>
        <dbReference type="SAM" id="Phobius"/>
    </source>
</evidence>
<keyword evidence="1" id="KW-0472">Membrane</keyword>
<accession>D0LFW9</accession>
<name>D0LFW9_HALO1</name>
<dbReference type="HOGENOM" id="CLU_050375_0_0_7"/>
<dbReference type="AlphaFoldDB" id="D0LFW9"/>
<dbReference type="Proteomes" id="UP000001880">
    <property type="component" value="Chromosome"/>
</dbReference>
<protein>
    <recommendedName>
        <fullName evidence="4">PepSY-associated TM helix domain protein</fullName>
    </recommendedName>
</protein>
<dbReference type="STRING" id="502025.Hoch_2026"/>
<keyword evidence="1" id="KW-0812">Transmembrane</keyword>
<evidence type="ECO:0008006" key="4">
    <source>
        <dbReference type="Google" id="ProtNLM"/>
    </source>
</evidence>
<feature type="transmembrane region" description="Helical" evidence="1">
    <location>
        <begin position="285"/>
        <end position="307"/>
    </location>
</feature>
<dbReference type="KEGG" id="hoh:Hoch_2026"/>
<organism evidence="2 3">
    <name type="scientific">Haliangium ochraceum (strain DSM 14365 / JCM 11303 / SMP-2)</name>
    <dbReference type="NCBI Taxonomy" id="502025"/>
    <lineage>
        <taxon>Bacteria</taxon>
        <taxon>Pseudomonadati</taxon>
        <taxon>Myxococcota</taxon>
        <taxon>Polyangia</taxon>
        <taxon>Haliangiales</taxon>
        <taxon>Kofleriaceae</taxon>
        <taxon>Haliangium</taxon>
    </lineage>
</organism>
<dbReference type="PANTHER" id="PTHR40115">
    <property type="entry name" value="INNER MEMBRANE PROTEIN WITH PEPSY TM HELIX"/>
    <property type="match status" value="1"/>
</dbReference>
<keyword evidence="1" id="KW-1133">Transmembrane helix</keyword>
<dbReference type="Pfam" id="PF03929">
    <property type="entry name" value="PepSY_TM"/>
    <property type="match status" value="1"/>
</dbReference>
<evidence type="ECO:0000313" key="3">
    <source>
        <dbReference type="Proteomes" id="UP000001880"/>
    </source>
</evidence>
<keyword evidence="3" id="KW-1185">Reference proteome</keyword>
<proteinExistence type="predicted"/>
<dbReference type="InterPro" id="IPR032307">
    <property type="entry name" value="PepSY_TM-like_2"/>
</dbReference>
<evidence type="ECO:0000313" key="2">
    <source>
        <dbReference type="EMBL" id="ACY14571.1"/>
    </source>
</evidence>
<reference evidence="2 3" key="1">
    <citation type="journal article" date="2010" name="Stand. Genomic Sci.">
        <title>Complete genome sequence of Haliangium ochraceum type strain (SMP-2).</title>
        <authorList>
            <consortium name="US DOE Joint Genome Institute (JGI-PGF)"/>
            <person name="Ivanova N."/>
            <person name="Daum C."/>
            <person name="Lang E."/>
            <person name="Abt B."/>
            <person name="Kopitz M."/>
            <person name="Saunders E."/>
            <person name="Lapidus A."/>
            <person name="Lucas S."/>
            <person name="Glavina Del Rio T."/>
            <person name="Nolan M."/>
            <person name="Tice H."/>
            <person name="Copeland A."/>
            <person name="Cheng J.F."/>
            <person name="Chen F."/>
            <person name="Bruce D."/>
            <person name="Goodwin L."/>
            <person name="Pitluck S."/>
            <person name="Mavromatis K."/>
            <person name="Pati A."/>
            <person name="Mikhailova N."/>
            <person name="Chen A."/>
            <person name="Palaniappan K."/>
            <person name="Land M."/>
            <person name="Hauser L."/>
            <person name="Chang Y.J."/>
            <person name="Jeffries C.D."/>
            <person name="Detter J.C."/>
            <person name="Brettin T."/>
            <person name="Rohde M."/>
            <person name="Goker M."/>
            <person name="Bristow J."/>
            <person name="Markowitz V."/>
            <person name="Eisen J.A."/>
            <person name="Hugenholtz P."/>
            <person name="Kyrpides N.C."/>
            <person name="Klenk H.P."/>
        </authorList>
    </citation>
    <scope>NUCLEOTIDE SEQUENCE [LARGE SCALE GENOMIC DNA]</scope>
    <source>
        <strain evidence="3">DSM 14365 / CIP 107738 / JCM 11303 / AJ 13395 / SMP-2</strain>
    </source>
</reference>
<feature type="transmembrane region" description="Helical" evidence="1">
    <location>
        <begin position="253"/>
        <end position="278"/>
    </location>
</feature>
<dbReference type="RefSeq" id="WP_012827179.1">
    <property type="nucleotide sequence ID" value="NC_013440.1"/>
</dbReference>
<dbReference type="InterPro" id="IPR005625">
    <property type="entry name" value="PepSY-ass_TM"/>
</dbReference>